<dbReference type="Proteomes" id="UP000792457">
    <property type="component" value="Unassembled WGS sequence"/>
</dbReference>
<dbReference type="OrthoDB" id="7920740at2759"/>
<proteinExistence type="predicted"/>
<reference evidence="2" key="2">
    <citation type="submission" date="2017-10" db="EMBL/GenBank/DDBJ databases">
        <title>Ladona fulva Genome sequencing and assembly.</title>
        <authorList>
            <person name="Murali S."/>
            <person name="Richards S."/>
            <person name="Bandaranaike D."/>
            <person name="Bellair M."/>
            <person name="Blankenburg K."/>
            <person name="Chao H."/>
            <person name="Dinh H."/>
            <person name="Doddapaneni H."/>
            <person name="Dugan-Rocha S."/>
            <person name="Elkadiri S."/>
            <person name="Gnanaolivu R."/>
            <person name="Hernandez B."/>
            <person name="Skinner E."/>
            <person name="Javaid M."/>
            <person name="Lee S."/>
            <person name="Li M."/>
            <person name="Ming W."/>
            <person name="Munidasa M."/>
            <person name="Muniz J."/>
            <person name="Nguyen L."/>
            <person name="Hughes D."/>
            <person name="Osuji N."/>
            <person name="Pu L.-L."/>
            <person name="Puazo M."/>
            <person name="Qu C."/>
            <person name="Quiroz J."/>
            <person name="Raj R."/>
            <person name="Weissenberger G."/>
            <person name="Xin Y."/>
            <person name="Zou X."/>
            <person name="Han Y."/>
            <person name="Worley K."/>
            <person name="Muzny D."/>
            <person name="Gibbs R."/>
        </authorList>
    </citation>
    <scope>NUCLEOTIDE SEQUENCE</scope>
    <source>
        <strain evidence="2">Sampled in the wild</strain>
    </source>
</reference>
<comment type="caution">
    <text evidence="2">The sequence shown here is derived from an EMBL/GenBank/DDBJ whole genome shotgun (WGS) entry which is preliminary data.</text>
</comment>
<dbReference type="AlphaFoldDB" id="A0A8K0KIS7"/>
<evidence type="ECO:0000256" key="1">
    <source>
        <dbReference type="SAM" id="MobiDB-lite"/>
    </source>
</evidence>
<evidence type="ECO:0000313" key="2">
    <source>
        <dbReference type="EMBL" id="KAG8235317.1"/>
    </source>
</evidence>
<feature type="compositionally biased region" description="Polar residues" evidence="1">
    <location>
        <begin position="46"/>
        <end position="55"/>
    </location>
</feature>
<evidence type="ECO:0000313" key="3">
    <source>
        <dbReference type="Proteomes" id="UP000792457"/>
    </source>
</evidence>
<accession>A0A8K0KIS7</accession>
<feature type="region of interest" description="Disordered" evidence="1">
    <location>
        <begin position="27"/>
        <end position="55"/>
    </location>
</feature>
<sequence length="275" mass="31312">MENSSFCNFENSPMLLSADFLLAVGPPPGRPHASEMSNEHVHHGENSGSNENVGTGSLFTSHVPATTTVTLASNHLPGIDKLEGESNWANWKYLMELYLGLDDLYDSVLQEPPEQYVSFSYISKISFYNIAPEASSHQYGPGHVSIYMWKPLRVTRLRRSKVKNLEALKEGLKKVKFNYRETDLDIRYDTGILSILNVVDEKRKLIPTNGKQWFNGKILVTIKDRHKALKEYKISRNNVVQTMRKNGFLESKKMICAVFLDLRRAFETVDRDGLI</sequence>
<reference evidence="2" key="1">
    <citation type="submission" date="2013-04" db="EMBL/GenBank/DDBJ databases">
        <authorList>
            <person name="Qu J."/>
            <person name="Murali S.C."/>
            <person name="Bandaranaike D."/>
            <person name="Bellair M."/>
            <person name="Blankenburg K."/>
            <person name="Chao H."/>
            <person name="Dinh H."/>
            <person name="Doddapaneni H."/>
            <person name="Downs B."/>
            <person name="Dugan-Rocha S."/>
            <person name="Elkadiri S."/>
            <person name="Gnanaolivu R.D."/>
            <person name="Hernandez B."/>
            <person name="Javaid M."/>
            <person name="Jayaseelan J.C."/>
            <person name="Lee S."/>
            <person name="Li M."/>
            <person name="Ming W."/>
            <person name="Munidasa M."/>
            <person name="Muniz J."/>
            <person name="Nguyen L."/>
            <person name="Ongeri F."/>
            <person name="Osuji N."/>
            <person name="Pu L.-L."/>
            <person name="Puazo M."/>
            <person name="Qu C."/>
            <person name="Quiroz J."/>
            <person name="Raj R."/>
            <person name="Weissenberger G."/>
            <person name="Xin Y."/>
            <person name="Zou X."/>
            <person name="Han Y."/>
            <person name="Richards S."/>
            <person name="Worley K."/>
            <person name="Muzny D."/>
            <person name="Gibbs R."/>
        </authorList>
    </citation>
    <scope>NUCLEOTIDE SEQUENCE</scope>
    <source>
        <strain evidence="2">Sampled in the wild</strain>
    </source>
</reference>
<organism evidence="2 3">
    <name type="scientific">Ladona fulva</name>
    <name type="common">Scarce chaser dragonfly</name>
    <name type="synonym">Libellula fulva</name>
    <dbReference type="NCBI Taxonomy" id="123851"/>
    <lineage>
        <taxon>Eukaryota</taxon>
        <taxon>Metazoa</taxon>
        <taxon>Ecdysozoa</taxon>
        <taxon>Arthropoda</taxon>
        <taxon>Hexapoda</taxon>
        <taxon>Insecta</taxon>
        <taxon>Pterygota</taxon>
        <taxon>Palaeoptera</taxon>
        <taxon>Odonata</taxon>
        <taxon>Epiprocta</taxon>
        <taxon>Anisoptera</taxon>
        <taxon>Libelluloidea</taxon>
        <taxon>Libellulidae</taxon>
        <taxon>Ladona</taxon>
    </lineage>
</organism>
<protein>
    <submittedName>
        <fullName evidence="2">Uncharacterized protein</fullName>
    </submittedName>
</protein>
<name>A0A8K0KIS7_LADFU</name>
<keyword evidence="3" id="KW-1185">Reference proteome</keyword>
<dbReference type="EMBL" id="KZ308899">
    <property type="protein sequence ID" value="KAG8235317.1"/>
    <property type="molecule type" value="Genomic_DNA"/>
</dbReference>
<gene>
    <name evidence="2" type="ORF">J437_LFUL003598</name>
</gene>